<dbReference type="InterPro" id="IPR000626">
    <property type="entry name" value="Ubiquitin-like_dom"/>
</dbReference>
<protein>
    <recommendedName>
        <fullName evidence="3">NFATC2-interacting protein</fullName>
    </recommendedName>
    <alternativeName>
        <fullName evidence="4">Nuclear factor of activated T-cells, cytoplasmic 2-interacting protein</fullName>
    </alternativeName>
</protein>
<dbReference type="AlphaFoldDB" id="A0A6P5LV21"/>
<dbReference type="GeneID" id="110221972"/>
<keyword evidence="2" id="KW-0539">Nucleus</keyword>
<feature type="region of interest" description="Disordered" evidence="5">
    <location>
        <begin position="1"/>
        <end position="81"/>
    </location>
</feature>
<dbReference type="GO" id="GO:0005634">
    <property type="term" value="C:nucleus"/>
    <property type="evidence" value="ECO:0007669"/>
    <property type="project" value="UniProtKB-SubCell"/>
</dbReference>
<evidence type="ECO:0000313" key="7">
    <source>
        <dbReference type="Proteomes" id="UP000515140"/>
    </source>
</evidence>
<dbReference type="Gene3D" id="3.10.20.90">
    <property type="entry name" value="Phosphatidylinositol 3-kinase Catalytic Subunit, Chain A, domain 1"/>
    <property type="match status" value="2"/>
</dbReference>
<dbReference type="PROSITE" id="PS50053">
    <property type="entry name" value="UBIQUITIN_2"/>
    <property type="match status" value="1"/>
</dbReference>
<feature type="compositionally biased region" description="Low complexity" evidence="5">
    <location>
        <begin position="24"/>
        <end position="35"/>
    </location>
</feature>
<dbReference type="SMART" id="SM00213">
    <property type="entry name" value="UBQ"/>
    <property type="match status" value="2"/>
</dbReference>
<evidence type="ECO:0000256" key="3">
    <source>
        <dbReference type="ARBA" id="ARBA00039921"/>
    </source>
</evidence>
<dbReference type="InterPro" id="IPR029071">
    <property type="entry name" value="Ubiquitin-like_domsf"/>
</dbReference>
<feature type="domain" description="Ubiquitin-like" evidence="6">
    <location>
        <begin position="322"/>
        <end position="393"/>
    </location>
</feature>
<evidence type="ECO:0000256" key="1">
    <source>
        <dbReference type="ARBA" id="ARBA00004123"/>
    </source>
</evidence>
<evidence type="ECO:0000256" key="2">
    <source>
        <dbReference type="ARBA" id="ARBA00023242"/>
    </source>
</evidence>
<dbReference type="Pfam" id="PF11976">
    <property type="entry name" value="Rad60-SLD"/>
    <property type="match status" value="1"/>
</dbReference>
<dbReference type="FunCoup" id="A0A6P5LV21">
    <property type="interactions" value="1141"/>
</dbReference>
<feature type="compositionally biased region" description="Basic and acidic residues" evidence="5">
    <location>
        <begin position="149"/>
        <end position="163"/>
    </location>
</feature>
<dbReference type="RefSeq" id="XP_020862395.1">
    <property type="nucleotide sequence ID" value="XM_021006736.1"/>
</dbReference>
<feature type="compositionally biased region" description="Basic residues" evidence="5">
    <location>
        <begin position="174"/>
        <end position="184"/>
    </location>
</feature>
<dbReference type="CTD" id="84901"/>
<dbReference type="PANTHER" id="PTHR47187">
    <property type="entry name" value="NFATC2-INTERACTING PROTEIN"/>
    <property type="match status" value="1"/>
</dbReference>
<dbReference type="Proteomes" id="UP000515140">
    <property type="component" value="Unplaced"/>
</dbReference>
<evidence type="ECO:0000256" key="5">
    <source>
        <dbReference type="SAM" id="MobiDB-lite"/>
    </source>
</evidence>
<evidence type="ECO:0000259" key="6">
    <source>
        <dbReference type="PROSITE" id="PS50053"/>
    </source>
</evidence>
<accession>A0A6P5LV21</accession>
<sequence>MNFDQSLFAKPVEARDSEVVDLVSDSGSEGEAGASGATGGQGPAYSRGGGRCRHRDSDSDSDSEEEGAGAAERLRLRPPAPRRRRLLLGAGEAPVVPVYSGKVKSSLRFFPTDLRQPLFTGSPSGEAVDLDSDQSLSEAVVLPVSSSEKNPKANDEKEKHFLVRDSSSSPSPPPRRRGPSRRPPRAFAKIREVNKRLQNLRSYLSSLSPKDHVSENSEDDVILVEENNVRESPRLLTLKVRCRADLVRLPLSTAEPLQVVVDHMASRLGVSPARILLLFREVEISPTATLSSLKIGVADIIDCVVLSSTPEPSKESESGEELRLRVQGQEKHQVLEVTVPRGAPLRTLMSHYAEAMGLKGHKLSFFFDGEKLSGQGTPAELGMEQEDLIEVRG</sequence>
<dbReference type="SUPFAM" id="SSF54236">
    <property type="entry name" value="Ubiquitin-like"/>
    <property type="match status" value="2"/>
</dbReference>
<dbReference type="InterPro" id="IPR022617">
    <property type="entry name" value="Rad60/SUMO-like_dom"/>
</dbReference>
<dbReference type="InParanoid" id="A0A6P5LV21"/>
<dbReference type="PANTHER" id="PTHR47187:SF1">
    <property type="entry name" value="NFATC2-INTERACTING PROTEIN"/>
    <property type="match status" value="1"/>
</dbReference>
<evidence type="ECO:0000256" key="4">
    <source>
        <dbReference type="ARBA" id="ARBA00042764"/>
    </source>
</evidence>
<organism evidence="7 8">
    <name type="scientific">Phascolarctos cinereus</name>
    <name type="common">Koala</name>
    <dbReference type="NCBI Taxonomy" id="38626"/>
    <lineage>
        <taxon>Eukaryota</taxon>
        <taxon>Metazoa</taxon>
        <taxon>Chordata</taxon>
        <taxon>Craniata</taxon>
        <taxon>Vertebrata</taxon>
        <taxon>Euteleostomi</taxon>
        <taxon>Mammalia</taxon>
        <taxon>Metatheria</taxon>
        <taxon>Diprotodontia</taxon>
        <taxon>Phascolarctidae</taxon>
        <taxon>Phascolarctos</taxon>
    </lineage>
</organism>
<gene>
    <name evidence="8" type="primary">NFATC2IP</name>
</gene>
<evidence type="ECO:0000313" key="8">
    <source>
        <dbReference type="RefSeq" id="XP_020862395.1"/>
    </source>
</evidence>
<reference evidence="8" key="1">
    <citation type="submission" date="2025-08" db="UniProtKB">
        <authorList>
            <consortium name="RefSeq"/>
        </authorList>
    </citation>
    <scope>IDENTIFICATION</scope>
    <source>
        <tissue evidence="8">Spleen</tissue>
    </source>
</reference>
<dbReference type="KEGG" id="pcw:110221972"/>
<dbReference type="CDD" id="cd17078">
    <property type="entry name" value="Ubl_SLD1_NFATC2ip"/>
    <property type="match status" value="1"/>
</dbReference>
<feature type="region of interest" description="Disordered" evidence="5">
    <location>
        <begin position="142"/>
        <end position="186"/>
    </location>
</feature>
<comment type="subcellular location">
    <subcellularLocation>
        <location evidence="1">Nucleus</location>
    </subcellularLocation>
</comment>
<dbReference type="GO" id="GO:0045944">
    <property type="term" value="P:positive regulation of transcription by RNA polymerase II"/>
    <property type="evidence" value="ECO:0007669"/>
    <property type="project" value="TreeGrafter"/>
</dbReference>
<proteinExistence type="predicted"/>
<dbReference type="InterPro" id="IPR052324">
    <property type="entry name" value="NFATC2-Int_DNA_Repair"/>
</dbReference>
<name>A0A6P5LV21_PHACI</name>
<keyword evidence="7" id="KW-1185">Reference proteome</keyword>